<evidence type="ECO:0000256" key="6">
    <source>
        <dbReference type="ARBA" id="ARBA00022737"/>
    </source>
</evidence>
<proteinExistence type="predicted"/>
<dbReference type="Pfam" id="PF00008">
    <property type="entry name" value="EGF"/>
    <property type="match status" value="2"/>
</dbReference>
<comment type="subcellular location">
    <subcellularLocation>
        <location evidence="1">Membrane</location>
        <topology evidence="1">Single-pass type I membrane protein</topology>
    </subcellularLocation>
</comment>
<sequence>MVGKLHFLLFLSLCTTRPDIVQPEMECPNFWQGQQLFTFKYHKGCVTLVPKLYAAHCMKERGVHYPICIEKYCDDNFPFGYLLYLDNLHEIAHANNLIRNQEWLHGGALLTISSSEYRRKFSDDNTYRCINFTHWCSPRSEYGCDKKTSKYYCTQVNDDSRAIYKGMTLFNLKINIQTQLREWHGPMCRNVCIRDSGTAEFCNFYECRKGLHEWIPCMHEARYPCERVRKKGCNYHKAFRYCVTHYYTEVPAERRKYQRCDEDYGEKCNCSCTRKFSEWSQWSATCGNVKRIRIAPYDQPRGAAAIDCSFQNQIECCVETATLALSPCTDYIYGTNISLVKTSCAVKGGTRGRDPKGHYMCVCRRGYHGLLCEQQNDNCVSQPCKNGGSCTSNGPYFTCTCKPGYKGDYCEETYDTCDRGAKCLNGGTCKSTEQGYICICKSNFAGTHCEKRKKNICFYWLPLTKGTLAIAEGHRRMNPAKQTPANPMGTASICPNWVPLGAIVKKATQDGYATHVMYPLVTTAAPNVADDEKDSTFLITLVALIALMCLEKAYRRGIDIYFIDDKIFGDKLQ</sequence>
<evidence type="ECO:0000256" key="2">
    <source>
        <dbReference type="ARBA" id="ARBA00022473"/>
    </source>
</evidence>
<evidence type="ECO:0000313" key="18">
    <source>
        <dbReference type="Proteomes" id="UP000030764"/>
    </source>
</evidence>
<keyword evidence="5 14" id="KW-0732">Signal</keyword>
<dbReference type="PANTHER" id="PTHR24049">
    <property type="entry name" value="CRUMBS FAMILY MEMBER"/>
    <property type="match status" value="1"/>
</dbReference>
<feature type="disulfide bond" evidence="13">
    <location>
        <begin position="344"/>
        <end position="361"/>
    </location>
</feature>
<dbReference type="InterPro" id="IPR001881">
    <property type="entry name" value="EGF-like_Ca-bd_dom"/>
</dbReference>
<keyword evidence="9" id="KW-0914">Notch signaling pathway</keyword>
<gene>
    <name evidence="16" type="ORF">M513_04690</name>
    <name evidence="17" type="ORF">M514_04690</name>
</gene>
<dbReference type="InterPro" id="IPR051022">
    <property type="entry name" value="Notch_Cell-Fate_Det"/>
</dbReference>
<feature type="disulfide bond" evidence="13">
    <location>
        <begin position="363"/>
        <end position="372"/>
    </location>
</feature>
<keyword evidence="4" id="KW-0812">Transmembrane</keyword>
<dbReference type="Gene3D" id="2.10.25.10">
    <property type="entry name" value="Laminin"/>
    <property type="match status" value="2"/>
</dbReference>
<keyword evidence="11" id="KW-0472">Membrane</keyword>
<dbReference type="AlphaFoldDB" id="A0A085N8N2"/>
<feature type="signal peptide" evidence="14">
    <location>
        <begin position="1"/>
        <end position="16"/>
    </location>
</feature>
<accession>A0A085N8N2</accession>
<dbReference type="PROSITE" id="PS00022">
    <property type="entry name" value="EGF_1"/>
    <property type="match status" value="3"/>
</dbReference>
<dbReference type="Proteomes" id="UP000030758">
    <property type="component" value="Unassembled WGS sequence"/>
</dbReference>
<dbReference type="GO" id="GO:0016020">
    <property type="term" value="C:membrane"/>
    <property type="evidence" value="ECO:0007669"/>
    <property type="project" value="UniProtKB-SubCell"/>
</dbReference>
<evidence type="ECO:0000256" key="12">
    <source>
        <dbReference type="ARBA" id="ARBA00023157"/>
    </source>
</evidence>
<keyword evidence="2" id="KW-0217">Developmental protein</keyword>
<dbReference type="PROSITE" id="PS50026">
    <property type="entry name" value="EGF_3"/>
    <property type="match status" value="3"/>
</dbReference>
<dbReference type="Proteomes" id="UP000030764">
    <property type="component" value="Unassembled WGS sequence"/>
</dbReference>
<dbReference type="CDD" id="cd00054">
    <property type="entry name" value="EGF_CA"/>
    <property type="match status" value="2"/>
</dbReference>
<keyword evidence="3 13" id="KW-0245">EGF-like domain</keyword>
<name>A0A085N8N2_9BILA</name>
<evidence type="ECO:0000259" key="15">
    <source>
        <dbReference type="PROSITE" id="PS50026"/>
    </source>
</evidence>
<dbReference type="EMBL" id="KL367532">
    <property type="protein sequence ID" value="KFD65828.1"/>
    <property type="molecule type" value="Genomic_DNA"/>
</dbReference>
<feature type="disulfide bond" evidence="13">
    <location>
        <begin position="401"/>
        <end position="410"/>
    </location>
</feature>
<reference evidence="17 18" key="1">
    <citation type="journal article" date="2014" name="Nat. Genet.">
        <title>Genome and transcriptome of the porcine whipworm Trichuris suis.</title>
        <authorList>
            <person name="Jex A.R."/>
            <person name="Nejsum P."/>
            <person name="Schwarz E.M."/>
            <person name="Hu L."/>
            <person name="Young N.D."/>
            <person name="Hall R.S."/>
            <person name="Korhonen P.K."/>
            <person name="Liao S."/>
            <person name="Thamsborg S."/>
            <person name="Xia J."/>
            <person name="Xu P."/>
            <person name="Wang S."/>
            <person name="Scheerlinck J.P."/>
            <person name="Hofmann A."/>
            <person name="Sternberg P.W."/>
            <person name="Wang J."/>
            <person name="Gasser R.B."/>
        </authorList>
    </citation>
    <scope>NUCLEOTIDE SEQUENCE [LARGE SCALE GENOMIC DNA]</scope>
    <source>
        <strain evidence="17">DCEP-RM93F</strain>
        <strain evidence="16">DCEP-RM93M</strain>
    </source>
</reference>
<dbReference type="FunFam" id="2.10.25.10:FF:000368">
    <property type="entry name" value="Delta-like 3 (Drosophila), isoform CRA_b"/>
    <property type="match status" value="1"/>
</dbReference>
<keyword evidence="12 13" id="KW-1015">Disulfide bond</keyword>
<evidence type="ECO:0000256" key="7">
    <source>
        <dbReference type="ARBA" id="ARBA00022782"/>
    </source>
</evidence>
<dbReference type="GO" id="GO:0007219">
    <property type="term" value="P:Notch signaling pathway"/>
    <property type="evidence" value="ECO:0007669"/>
    <property type="project" value="UniProtKB-KW"/>
</dbReference>
<evidence type="ECO:0000256" key="9">
    <source>
        <dbReference type="ARBA" id="ARBA00022976"/>
    </source>
</evidence>
<feature type="chain" id="PRO_5010405354" description="EGF-like domain-containing protein" evidence="14">
    <location>
        <begin position="17"/>
        <end position="573"/>
    </location>
</feature>
<dbReference type="InterPro" id="IPR000742">
    <property type="entry name" value="EGF"/>
</dbReference>
<keyword evidence="6" id="KW-0677">Repeat</keyword>
<evidence type="ECO:0000256" key="3">
    <source>
        <dbReference type="ARBA" id="ARBA00022536"/>
    </source>
</evidence>
<dbReference type="SMART" id="SM00181">
    <property type="entry name" value="EGF"/>
    <property type="match status" value="3"/>
</dbReference>
<evidence type="ECO:0000313" key="17">
    <source>
        <dbReference type="EMBL" id="KFD65828.1"/>
    </source>
</evidence>
<feature type="disulfide bond" evidence="13">
    <location>
        <begin position="440"/>
        <end position="449"/>
    </location>
</feature>
<evidence type="ECO:0000256" key="10">
    <source>
        <dbReference type="ARBA" id="ARBA00022989"/>
    </source>
</evidence>
<dbReference type="GO" id="GO:0005509">
    <property type="term" value="F:calcium ion binding"/>
    <property type="evidence" value="ECO:0007669"/>
    <property type="project" value="InterPro"/>
</dbReference>
<evidence type="ECO:0000256" key="4">
    <source>
        <dbReference type="ARBA" id="ARBA00022692"/>
    </source>
</evidence>
<feature type="domain" description="EGF-like" evidence="15">
    <location>
        <begin position="375"/>
        <end position="411"/>
    </location>
</feature>
<dbReference type="EMBL" id="KL363208">
    <property type="protein sequence ID" value="KFD54347.1"/>
    <property type="molecule type" value="Genomic_DNA"/>
</dbReference>
<dbReference type="InterPro" id="IPR009030">
    <property type="entry name" value="Growth_fac_rcpt_cys_sf"/>
</dbReference>
<keyword evidence="8" id="KW-0832">Ubl conjugation</keyword>
<keyword evidence="10" id="KW-1133">Transmembrane helix</keyword>
<feature type="domain" description="EGF-like" evidence="15">
    <location>
        <begin position="336"/>
        <end position="373"/>
    </location>
</feature>
<keyword evidence="18" id="KW-1185">Reference proteome</keyword>
<organism evidence="17">
    <name type="scientific">Trichuris suis</name>
    <name type="common">pig whipworm</name>
    <dbReference type="NCBI Taxonomy" id="68888"/>
    <lineage>
        <taxon>Eukaryota</taxon>
        <taxon>Metazoa</taxon>
        <taxon>Ecdysozoa</taxon>
        <taxon>Nematoda</taxon>
        <taxon>Enoplea</taxon>
        <taxon>Dorylaimia</taxon>
        <taxon>Trichinellida</taxon>
        <taxon>Trichuridae</taxon>
        <taxon>Trichuris</taxon>
    </lineage>
</organism>
<dbReference type="SUPFAM" id="SSF57184">
    <property type="entry name" value="Growth factor receptor domain"/>
    <property type="match status" value="1"/>
</dbReference>
<evidence type="ECO:0000256" key="5">
    <source>
        <dbReference type="ARBA" id="ARBA00022729"/>
    </source>
</evidence>
<dbReference type="GO" id="GO:0030154">
    <property type="term" value="P:cell differentiation"/>
    <property type="evidence" value="ECO:0007669"/>
    <property type="project" value="UniProtKB-KW"/>
</dbReference>
<dbReference type="PROSITE" id="PS01186">
    <property type="entry name" value="EGF_2"/>
    <property type="match status" value="2"/>
</dbReference>
<feature type="domain" description="EGF-like" evidence="15">
    <location>
        <begin position="413"/>
        <end position="450"/>
    </location>
</feature>
<evidence type="ECO:0000256" key="8">
    <source>
        <dbReference type="ARBA" id="ARBA00022843"/>
    </source>
</evidence>
<evidence type="ECO:0000256" key="13">
    <source>
        <dbReference type="PROSITE-ProRule" id="PRU00076"/>
    </source>
</evidence>
<dbReference type="SMART" id="SM00179">
    <property type="entry name" value="EGF_CA"/>
    <property type="match status" value="2"/>
</dbReference>
<dbReference type="SUPFAM" id="SSF57196">
    <property type="entry name" value="EGF/Laminin"/>
    <property type="match status" value="1"/>
</dbReference>
<evidence type="ECO:0000256" key="1">
    <source>
        <dbReference type="ARBA" id="ARBA00004479"/>
    </source>
</evidence>
<comment type="caution">
    <text evidence="13">Lacks conserved residue(s) required for the propagation of feature annotation.</text>
</comment>
<protein>
    <recommendedName>
        <fullName evidence="15">EGF-like domain-containing protein</fullName>
    </recommendedName>
</protein>
<evidence type="ECO:0000256" key="14">
    <source>
        <dbReference type="SAM" id="SignalP"/>
    </source>
</evidence>
<evidence type="ECO:0000256" key="11">
    <source>
        <dbReference type="ARBA" id="ARBA00023136"/>
    </source>
</evidence>
<evidence type="ECO:0000313" key="16">
    <source>
        <dbReference type="EMBL" id="KFD54347.1"/>
    </source>
</evidence>
<keyword evidence="7" id="KW-0221">Differentiation</keyword>